<proteinExistence type="predicted"/>
<dbReference type="GO" id="GO:0003676">
    <property type="term" value="F:nucleic acid binding"/>
    <property type="evidence" value="ECO:0007669"/>
    <property type="project" value="InterPro"/>
</dbReference>
<sequence length="397" mass="44952">MLVPPNNSIIHLIFQDAHDVLLHGGPQLMLAHVRQRFWPINGRNVARKVASKCVRCFRLKPTVFQPIMGNLPKQRIEPSRPFSVCGVDFAGPLMIKTSLRRNSALSKGYICVFICFTTKAVHIELVGDLTSASFINALRRFSDRRGKCTDIYSDNAKNFVGANRQLQELSNLIHSEEHQSKLQNVLSESGIRWHFIPPRSPHFGGLWESAIKSIKHHLFRALGNANFTYEELNTTLIRVEACLNSRPLVPLSSDPSDLAPLTPAHFLIGDSLSALPEIEVSLIPTNRLTRWRRVMQVSQQIWSRWNREYLTQLQERKRWSIEKGPRIKIGSIVLVKDDNAPPLQWKLGLVQALHVNADGDGVPRVATVKTPSGIYRRAIRYLCPLPFEGNCVSNDQK</sequence>
<dbReference type="RefSeq" id="XP_025413703.1">
    <property type="nucleotide sequence ID" value="XM_025557918.1"/>
</dbReference>
<dbReference type="AlphaFoldDB" id="A0A8B8FT96"/>
<name>A0A8B8FT96_9HEMI</name>
<dbReference type="GO" id="GO:0015074">
    <property type="term" value="P:DNA integration"/>
    <property type="evidence" value="ECO:0007669"/>
    <property type="project" value="InterPro"/>
</dbReference>
<gene>
    <name evidence="3" type="primary">LOC112685892</name>
</gene>
<dbReference type="Pfam" id="PF18701">
    <property type="entry name" value="DUF5641"/>
    <property type="match status" value="1"/>
</dbReference>
<dbReference type="GeneID" id="112685892"/>
<feature type="domain" description="Integrase catalytic" evidence="1">
    <location>
        <begin position="77"/>
        <end position="271"/>
    </location>
</feature>
<keyword evidence="2" id="KW-1185">Reference proteome</keyword>
<dbReference type="SUPFAM" id="SSF53098">
    <property type="entry name" value="Ribonuclease H-like"/>
    <property type="match status" value="1"/>
</dbReference>
<dbReference type="InterPro" id="IPR036397">
    <property type="entry name" value="RNaseH_sf"/>
</dbReference>
<reference evidence="3" key="1">
    <citation type="submission" date="2025-08" db="UniProtKB">
        <authorList>
            <consortium name="RefSeq"/>
        </authorList>
    </citation>
    <scope>IDENTIFICATION</scope>
    <source>
        <tissue evidence="3">Whole body</tissue>
    </source>
</reference>
<dbReference type="OrthoDB" id="6608729at2759"/>
<accession>A0A8B8FT96</accession>
<evidence type="ECO:0000313" key="3">
    <source>
        <dbReference type="RefSeq" id="XP_025413703.1"/>
    </source>
</evidence>
<dbReference type="PANTHER" id="PTHR47331">
    <property type="entry name" value="PHD-TYPE DOMAIN-CONTAINING PROTEIN"/>
    <property type="match status" value="1"/>
</dbReference>
<dbReference type="InterPro" id="IPR012337">
    <property type="entry name" value="RNaseH-like_sf"/>
</dbReference>
<dbReference type="InterPro" id="IPR041588">
    <property type="entry name" value="Integrase_H2C2"/>
</dbReference>
<dbReference type="PROSITE" id="PS50994">
    <property type="entry name" value="INTEGRASE"/>
    <property type="match status" value="1"/>
</dbReference>
<dbReference type="Proteomes" id="UP000694846">
    <property type="component" value="Unplaced"/>
</dbReference>
<evidence type="ECO:0000259" key="1">
    <source>
        <dbReference type="PROSITE" id="PS50994"/>
    </source>
</evidence>
<dbReference type="InterPro" id="IPR040676">
    <property type="entry name" value="DUF5641"/>
</dbReference>
<dbReference type="InterPro" id="IPR001584">
    <property type="entry name" value="Integrase_cat-core"/>
</dbReference>
<organism evidence="2 3">
    <name type="scientific">Sipha flava</name>
    <name type="common">yellow sugarcane aphid</name>
    <dbReference type="NCBI Taxonomy" id="143950"/>
    <lineage>
        <taxon>Eukaryota</taxon>
        <taxon>Metazoa</taxon>
        <taxon>Ecdysozoa</taxon>
        <taxon>Arthropoda</taxon>
        <taxon>Hexapoda</taxon>
        <taxon>Insecta</taxon>
        <taxon>Pterygota</taxon>
        <taxon>Neoptera</taxon>
        <taxon>Paraneoptera</taxon>
        <taxon>Hemiptera</taxon>
        <taxon>Sternorrhyncha</taxon>
        <taxon>Aphidomorpha</taxon>
        <taxon>Aphidoidea</taxon>
        <taxon>Aphididae</taxon>
        <taxon>Sipha</taxon>
    </lineage>
</organism>
<dbReference type="Pfam" id="PF17921">
    <property type="entry name" value="Integrase_H2C2"/>
    <property type="match status" value="1"/>
</dbReference>
<evidence type="ECO:0000313" key="2">
    <source>
        <dbReference type="Proteomes" id="UP000694846"/>
    </source>
</evidence>
<dbReference type="PANTHER" id="PTHR47331:SF1">
    <property type="entry name" value="GAG-LIKE PROTEIN"/>
    <property type="match status" value="1"/>
</dbReference>
<dbReference type="Gene3D" id="3.30.420.10">
    <property type="entry name" value="Ribonuclease H-like superfamily/Ribonuclease H"/>
    <property type="match status" value="1"/>
</dbReference>
<dbReference type="Gene3D" id="1.10.340.70">
    <property type="match status" value="1"/>
</dbReference>
<protein>
    <submittedName>
        <fullName evidence="3">Uncharacterized protein LOC112685892</fullName>
    </submittedName>
</protein>